<feature type="compositionally biased region" description="Basic residues" evidence="1">
    <location>
        <begin position="65"/>
        <end position="74"/>
    </location>
</feature>
<evidence type="ECO:0000256" key="1">
    <source>
        <dbReference type="SAM" id="MobiDB-lite"/>
    </source>
</evidence>
<name>A0A9W8HHA0_9FUNG</name>
<reference evidence="2" key="1">
    <citation type="submission" date="2022-07" db="EMBL/GenBank/DDBJ databases">
        <title>Phylogenomic reconstructions and comparative analyses of Kickxellomycotina fungi.</title>
        <authorList>
            <person name="Reynolds N.K."/>
            <person name="Stajich J.E."/>
            <person name="Barry K."/>
            <person name="Grigoriev I.V."/>
            <person name="Crous P."/>
            <person name="Smith M.E."/>
        </authorList>
    </citation>
    <scope>NUCLEOTIDE SEQUENCE</scope>
    <source>
        <strain evidence="2">BCRC 34489</strain>
    </source>
</reference>
<feature type="compositionally biased region" description="Pro residues" evidence="1">
    <location>
        <begin position="161"/>
        <end position="172"/>
    </location>
</feature>
<protein>
    <submittedName>
        <fullName evidence="2">Uncharacterized protein</fullName>
    </submittedName>
</protein>
<feature type="compositionally biased region" description="Basic and acidic residues" evidence="1">
    <location>
        <begin position="94"/>
        <end position="111"/>
    </location>
</feature>
<accession>A0A9W8HHA0</accession>
<evidence type="ECO:0000313" key="3">
    <source>
        <dbReference type="Proteomes" id="UP001140172"/>
    </source>
</evidence>
<sequence>MEHESISRLMAEVSAQREQAARFARMVEEEDEGSAGESPPASFLADYAHELVERYRPAKPPPRIIGRRRRGRRREKSEAAPLEPPAPAALAPRRTLDRSEDGSIDEARQPRADASMVSKIDRSSREQLWSRFGGGRARDDEQRVAALVHMAEQLSLADAPPASPGVPQPPRQPADSPAADVAAQLWAADEWTQWAAFLGDDAADGPVDVREMRRRLEWVHERQADAWRHGFRDHVLANGKLRRTYRGLAVVLDAYPDGNVKRVAHVAGDAEVATTLFFANGDWQCEVDPGPGPQYYYYSQEQVWCCQKPDGTAENRYADGRVEHVDAAGTSTVTYGSGEVVVQLGAGAA</sequence>
<feature type="region of interest" description="Disordered" evidence="1">
    <location>
        <begin position="158"/>
        <end position="179"/>
    </location>
</feature>
<feature type="region of interest" description="Disordered" evidence="1">
    <location>
        <begin position="52"/>
        <end position="120"/>
    </location>
</feature>
<keyword evidence="3" id="KW-1185">Reference proteome</keyword>
<gene>
    <name evidence="2" type="ORF">GGI15_001675</name>
</gene>
<dbReference type="Gene3D" id="2.60.450.20">
    <property type="match status" value="1"/>
</dbReference>
<dbReference type="AlphaFoldDB" id="A0A9W8HHA0"/>
<evidence type="ECO:0000313" key="2">
    <source>
        <dbReference type="EMBL" id="KAJ2786149.1"/>
    </source>
</evidence>
<dbReference type="EMBL" id="JANBUM010000072">
    <property type="protein sequence ID" value="KAJ2786149.1"/>
    <property type="molecule type" value="Genomic_DNA"/>
</dbReference>
<dbReference type="OrthoDB" id="5575569at2759"/>
<comment type="caution">
    <text evidence="2">The sequence shown here is derived from an EMBL/GenBank/DDBJ whole genome shotgun (WGS) entry which is preliminary data.</text>
</comment>
<organism evidence="2 3">
    <name type="scientific">Coemansia interrupta</name>
    <dbReference type="NCBI Taxonomy" id="1126814"/>
    <lineage>
        <taxon>Eukaryota</taxon>
        <taxon>Fungi</taxon>
        <taxon>Fungi incertae sedis</taxon>
        <taxon>Zoopagomycota</taxon>
        <taxon>Kickxellomycotina</taxon>
        <taxon>Kickxellomycetes</taxon>
        <taxon>Kickxellales</taxon>
        <taxon>Kickxellaceae</taxon>
        <taxon>Coemansia</taxon>
    </lineage>
</organism>
<proteinExistence type="predicted"/>
<dbReference type="Proteomes" id="UP001140172">
    <property type="component" value="Unassembled WGS sequence"/>
</dbReference>
<dbReference type="InterPro" id="IPR047002">
    <property type="entry name" value="Tcp10_C_sf"/>
</dbReference>